<dbReference type="EMBL" id="CR543861">
    <property type="protein sequence ID" value="CAG70282.1"/>
    <property type="molecule type" value="Genomic_DNA"/>
</dbReference>
<dbReference type="InterPro" id="IPR000847">
    <property type="entry name" value="LysR_HTH_N"/>
</dbReference>
<sequence>MHILQQFQITIMDTLKAIQVFVTIAQQGSLTKAADQLNYSKAMVSRYLDHLEHVYSVRLFQRNTRKISLTPYGEKALHYCENILQQHNLLHDLAAHEQQSGVIRLTCGLFLYQLGLNRCLRAFKTEYPEIQFDLSLTENALDLIDGNIDLALRITQKVADGLIARPIFDIASTFCAHPDYLAQYPTLSHPSQLMQHQCITHQSHSQYWTMTDNEQQPQNYPINSSFKSNDVNALYDMCLHAQGIAMLPTLMVKDDLAAGRLIRILPDFSAVDLPLSLVYASREHLPQMTQLLIAFLIEHLGNDLNPSI</sequence>
<evidence type="ECO:0000259" key="5">
    <source>
        <dbReference type="PROSITE" id="PS50931"/>
    </source>
</evidence>
<dbReference type="HOGENOM" id="CLU_039613_16_2_6"/>
<gene>
    <name evidence="6" type="ordered locus">ACIAD3651</name>
</gene>
<accession>Q6F6N5</accession>
<dbReference type="InterPro" id="IPR005119">
    <property type="entry name" value="LysR_subst-bd"/>
</dbReference>
<evidence type="ECO:0000313" key="6">
    <source>
        <dbReference type="EMBL" id="CAG70282.1"/>
    </source>
</evidence>
<dbReference type="STRING" id="202950.GCA_001485005_03205"/>
<dbReference type="InterPro" id="IPR036390">
    <property type="entry name" value="WH_DNA-bd_sf"/>
</dbReference>
<dbReference type="KEGG" id="aci:ACIAD3651"/>
<dbReference type="SUPFAM" id="SSF53850">
    <property type="entry name" value="Periplasmic binding protein-like II"/>
    <property type="match status" value="1"/>
</dbReference>
<dbReference type="PANTHER" id="PTHR30537:SF35">
    <property type="entry name" value="TRANSCRIPTIONAL REGULATORY PROTEIN"/>
    <property type="match status" value="1"/>
</dbReference>
<reference evidence="6 7" key="1">
    <citation type="journal article" date="2004" name="Nucleic Acids Res.">
        <title>Unique features revealed by the genome sequence of Acinetobacter sp. ADP1, a versatile and naturally transformation competent bacterium.</title>
        <authorList>
            <person name="Barbe V."/>
            <person name="Vallenet D."/>
            <person name="Fonknechten N."/>
            <person name="Kreimeyer A."/>
            <person name="Oztas S."/>
            <person name="Labarre L."/>
            <person name="Cruveiller S."/>
            <person name="Robert C."/>
            <person name="Duprat S."/>
            <person name="Wincker P."/>
            <person name="Ornston L.N."/>
            <person name="Weissenbach J."/>
            <person name="Marliere P."/>
            <person name="Cohen G.N."/>
            <person name="Medigue C."/>
        </authorList>
    </citation>
    <scope>NUCLEOTIDE SEQUENCE [LARGE SCALE GENOMIC DNA]</scope>
    <source>
        <strain evidence="7">ATCC 33305 / BD413 / ADP1</strain>
    </source>
</reference>
<dbReference type="Gene3D" id="1.10.10.10">
    <property type="entry name" value="Winged helix-like DNA-binding domain superfamily/Winged helix DNA-binding domain"/>
    <property type="match status" value="1"/>
</dbReference>
<dbReference type="InterPro" id="IPR058163">
    <property type="entry name" value="LysR-type_TF_proteobact-type"/>
</dbReference>
<dbReference type="Gene3D" id="3.40.190.290">
    <property type="match status" value="1"/>
</dbReference>
<keyword evidence="2" id="KW-0805">Transcription regulation</keyword>
<protein>
    <submittedName>
        <fullName evidence="6">Putative transcriptional regulator</fullName>
    </submittedName>
</protein>
<name>Q6F6N5_ACIAD</name>
<dbReference type="AlphaFoldDB" id="Q6F6N5"/>
<dbReference type="PROSITE" id="PS50931">
    <property type="entry name" value="HTH_LYSR"/>
    <property type="match status" value="1"/>
</dbReference>
<dbReference type="GO" id="GO:0003700">
    <property type="term" value="F:DNA-binding transcription factor activity"/>
    <property type="evidence" value="ECO:0007669"/>
    <property type="project" value="InterPro"/>
</dbReference>
<dbReference type="GO" id="GO:0043565">
    <property type="term" value="F:sequence-specific DNA binding"/>
    <property type="evidence" value="ECO:0007669"/>
    <property type="project" value="TreeGrafter"/>
</dbReference>
<dbReference type="eggNOG" id="COG0583">
    <property type="taxonomic scope" value="Bacteria"/>
</dbReference>
<organism evidence="6 7">
    <name type="scientific">Acinetobacter baylyi (strain ATCC 33305 / BD413 / ADP1)</name>
    <dbReference type="NCBI Taxonomy" id="62977"/>
    <lineage>
        <taxon>Bacteria</taxon>
        <taxon>Pseudomonadati</taxon>
        <taxon>Pseudomonadota</taxon>
        <taxon>Gammaproteobacteria</taxon>
        <taxon>Moraxellales</taxon>
        <taxon>Moraxellaceae</taxon>
        <taxon>Acinetobacter</taxon>
    </lineage>
</organism>
<dbReference type="Proteomes" id="UP000000430">
    <property type="component" value="Chromosome"/>
</dbReference>
<keyword evidence="3" id="KW-0238">DNA-binding</keyword>
<evidence type="ECO:0000256" key="4">
    <source>
        <dbReference type="ARBA" id="ARBA00023163"/>
    </source>
</evidence>
<dbReference type="CDD" id="cd08422">
    <property type="entry name" value="PBP2_CrgA_like"/>
    <property type="match status" value="1"/>
</dbReference>
<keyword evidence="4" id="KW-0804">Transcription</keyword>
<comment type="similarity">
    <text evidence="1">Belongs to the LysR transcriptional regulatory family.</text>
</comment>
<dbReference type="FunFam" id="1.10.10.10:FF:000001">
    <property type="entry name" value="LysR family transcriptional regulator"/>
    <property type="match status" value="1"/>
</dbReference>
<dbReference type="Pfam" id="PF00126">
    <property type="entry name" value="HTH_1"/>
    <property type="match status" value="1"/>
</dbReference>
<evidence type="ECO:0000313" key="7">
    <source>
        <dbReference type="Proteomes" id="UP000000430"/>
    </source>
</evidence>
<dbReference type="PANTHER" id="PTHR30537">
    <property type="entry name" value="HTH-TYPE TRANSCRIPTIONAL REGULATOR"/>
    <property type="match status" value="1"/>
</dbReference>
<evidence type="ECO:0000256" key="1">
    <source>
        <dbReference type="ARBA" id="ARBA00009437"/>
    </source>
</evidence>
<dbReference type="Pfam" id="PF03466">
    <property type="entry name" value="LysR_substrate"/>
    <property type="match status" value="1"/>
</dbReference>
<evidence type="ECO:0000256" key="2">
    <source>
        <dbReference type="ARBA" id="ARBA00023015"/>
    </source>
</evidence>
<dbReference type="InterPro" id="IPR036388">
    <property type="entry name" value="WH-like_DNA-bd_sf"/>
</dbReference>
<dbReference type="SUPFAM" id="SSF46785">
    <property type="entry name" value="Winged helix' DNA-binding domain"/>
    <property type="match status" value="1"/>
</dbReference>
<proteinExistence type="inferred from homology"/>
<dbReference type="GO" id="GO:0006351">
    <property type="term" value="P:DNA-templated transcription"/>
    <property type="evidence" value="ECO:0007669"/>
    <property type="project" value="TreeGrafter"/>
</dbReference>
<feature type="domain" description="HTH lysR-type" evidence="5">
    <location>
        <begin position="13"/>
        <end position="70"/>
    </location>
</feature>
<evidence type="ECO:0000256" key="3">
    <source>
        <dbReference type="ARBA" id="ARBA00023125"/>
    </source>
</evidence>